<feature type="disulfide bond" evidence="18">
    <location>
        <begin position="149"/>
        <end position="226"/>
    </location>
</feature>
<feature type="binding site" evidence="17">
    <location>
        <position position="122"/>
    </location>
    <ligand>
        <name>L-lysine</name>
        <dbReference type="ChEBI" id="CHEBI:32551"/>
    </ligand>
</feature>
<dbReference type="Gene3D" id="2.40.10.10">
    <property type="entry name" value="Trypsin-like serine proteases"/>
    <property type="match status" value="1"/>
</dbReference>
<protein>
    <recommendedName>
        <fullName evidence="3 15">Plasminogen</fullName>
        <ecNumber evidence="2 15">3.4.21.7</ecNumber>
    </recommendedName>
</protein>
<dbReference type="EC" id="3.4.21.7" evidence="2 15"/>
<dbReference type="FunFam" id="2.40.20.10:FF:000025">
    <property type="entry name" value="Plasminogen"/>
    <property type="match status" value="1"/>
</dbReference>
<keyword evidence="4" id="KW-0597">Phosphoprotein</keyword>
<evidence type="ECO:0000256" key="18">
    <source>
        <dbReference type="PROSITE-ProRule" id="PRU00121"/>
    </source>
</evidence>
<evidence type="ECO:0000313" key="22">
    <source>
        <dbReference type="Ensembl" id="ENSLLEP00000028400.1"/>
    </source>
</evidence>
<feature type="domain" description="Kringle" evidence="20">
    <location>
        <begin position="148"/>
        <end position="226"/>
    </location>
</feature>
<evidence type="ECO:0000313" key="23">
    <source>
        <dbReference type="Proteomes" id="UP000694569"/>
    </source>
</evidence>
<evidence type="ECO:0000256" key="15">
    <source>
        <dbReference type="PIRNR" id="PIRNR001150"/>
    </source>
</evidence>
<name>A0A8C5PVT3_9ANUR</name>
<dbReference type="AlphaFoldDB" id="A0A8C5PVT3"/>
<comment type="function">
    <text evidence="14">Plasmin dissolves the fibrin of blood clots and acts as a proteolytic factor in a variety of other processes including embryonic development, tissue remodeling, tumor invasion, and inflammation. In ovulation, weakens the walls of the Graafian follicle. It activates the urokinase-type plasminogen activator, collagenases and several complement zymogens, such as C1, C4 and C5. Cleavage of fibronectin and laminin leads to cell detachment and apoptosis. Also cleaves fibrin, thrombospondin and von Willebrand factor. Its role in tissue remodeling and tumor invasion may be modulated by CSPG4. Binds to cells.</text>
</comment>
<reference evidence="22" key="1">
    <citation type="submission" date="2025-08" db="UniProtKB">
        <authorList>
            <consortium name="Ensembl"/>
        </authorList>
    </citation>
    <scope>IDENTIFICATION</scope>
</reference>
<dbReference type="FunFam" id="2.40.20.10:FF:000011">
    <property type="entry name" value="Plasminogen"/>
    <property type="match status" value="2"/>
</dbReference>
<evidence type="ECO:0000256" key="12">
    <source>
        <dbReference type="ARBA" id="ARBA00023157"/>
    </source>
</evidence>
<feature type="disulfide bond" evidence="18">
    <location>
        <begin position="288"/>
        <end position="311"/>
    </location>
</feature>
<evidence type="ECO:0000256" key="19">
    <source>
        <dbReference type="SAM" id="MobiDB-lite"/>
    </source>
</evidence>
<reference evidence="22" key="2">
    <citation type="submission" date="2025-09" db="UniProtKB">
        <authorList>
            <consortium name="Ensembl"/>
        </authorList>
    </citation>
    <scope>IDENTIFICATION</scope>
</reference>
<feature type="active site" description="Charge relay system" evidence="16">
    <location>
        <position position="582"/>
    </location>
</feature>
<dbReference type="InterPro" id="IPR009003">
    <property type="entry name" value="Peptidase_S1_PA"/>
</dbReference>
<keyword evidence="15" id="KW-0094">Blood coagulation</keyword>
<keyword evidence="11 15" id="KW-0797">Tissue remodeling</keyword>
<keyword evidence="23" id="KW-1185">Reference proteome</keyword>
<dbReference type="InterPro" id="IPR050759">
    <property type="entry name" value="Serine_protease_kringle"/>
</dbReference>
<dbReference type="GO" id="GO:0005615">
    <property type="term" value="C:extracellular space"/>
    <property type="evidence" value="ECO:0007669"/>
    <property type="project" value="TreeGrafter"/>
</dbReference>
<dbReference type="PANTHER" id="PTHR24261:SF13">
    <property type="entry name" value="PLASMINOGEN"/>
    <property type="match status" value="1"/>
</dbReference>
<dbReference type="GO" id="GO:0006508">
    <property type="term" value="P:proteolysis"/>
    <property type="evidence" value="ECO:0007669"/>
    <property type="project" value="UniProtKB-KW"/>
</dbReference>
<dbReference type="PROSITE" id="PS00021">
    <property type="entry name" value="KRINGLE_1"/>
    <property type="match status" value="4"/>
</dbReference>
<dbReference type="Ensembl" id="ENSLLET00000029509.1">
    <property type="protein sequence ID" value="ENSLLEP00000028400.1"/>
    <property type="gene ID" value="ENSLLEG00000017118.1"/>
</dbReference>
<dbReference type="FunFam" id="2.40.20.10:FF:000001">
    <property type="entry name" value="Urokinase-type plasminogen activator"/>
    <property type="match status" value="1"/>
</dbReference>
<feature type="active site" description="Charge relay system" evidence="16">
    <location>
        <position position="720"/>
    </location>
</feature>
<dbReference type="GO" id="GO:0033993">
    <property type="term" value="P:response to lipid"/>
    <property type="evidence" value="ECO:0007669"/>
    <property type="project" value="UniProtKB-ARBA"/>
</dbReference>
<dbReference type="InterPro" id="IPR000001">
    <property type="entry name" value="Kringle"/>
</dbReference>
<comment type="subcellular location">
    <subcellularLocation>
        <location evidence="15">Secreted</location>
    </subcellularLocation>
</comment>
<accession>A0A8C5PVT3</accession>
<dbReference type="InterPro" id="IPR013806">
    <property type="entry name" value="Kringle-like"/>
</dbReference>
<feature type="domain" description="Kringle" evidence="20">
    <location>
        <begin position="340"/>
        <end position="418"/>
    </location>
</feature>
<keyword evidence="6 15" id="KW-0645">Protease</keyword>
<evidence type="ECO:0000256" key="10">
    <source>
        <dbReference type="ARBA" id="ARBA00022825"/>
    </source>
</evidence>
<organism evidence="22 23">
    <name type="scientific">Leptobrachium leishanense</name>
    <name type="common">Leishan spiny toad</name>
    <dbReference type="NCBI Taxonomy" id="445787"/>
    <lineage>
        <taxon>Eukaryota</taxon>
        <taxon>Metazoa</taxon>
        <taxon>Chordata</taxon>
        <taxon>Craniata</taxon>
        <taxon>Vertebrata</taxon>
        <taxon>Euteleostomi</taxon>
        <taxon>Amphibia</taxon>
        <taxon>Batrachia</taxon>
        <taxon>Anura</taxon>
        <taxon>Pelobatoidea</taxon>
        <taxon>Megophryidae</taxon>
        <taxon>Leptobrachium</taxon>
    </lineage>
</organism>
<dbReference type="GO" id="GO:0007596">
    <property type="term" value="P:blood coagulation"/>
    <property type="evidence" value="ECO:0007669"/>
    <property type="project" value="UniProtKB-UniRule"/>
</dbReference>
<keyword evidence="15" id="KW-0964">Secreted</keyword>
<feature type="disulfide bond" evidence="18">
    <location>
        <begin position="198"/>
        <end position="221"/>
    </location>
</feature>
<dbReference type="InterPro" id="IPR038178">
    <property type="entry name" value="Kringle_sf"/>
</dbReference>
<feature type="compositionally biased region" description="Polar residues" evidence="19">
    <location>
        <begin position="462"/>
        <end position="482"/>
    </location>
</feature>
<evidence type="ECO:0000259" key="21">
    <source>
        <dbReference type="PROSITE" id="PS50240"/>
    </source>
</evidence>
<evidence type="ECO:0000256" key="13">
    <source>
        <dbReference type="ARBA" id="ARBA00023281"/>
    </source>
</evidence>
<feature type="binding site" evidence="17">
    <location>
        <position position="409"/>
    </location>
    <ligand>
        <name>L-lysine</name>
        <dbReference type="ChEBI" id="CHEBI:32551"/>
    </ligand>
</feature>
<feature type="binding site" evidence="17">
    <location>
        <position position="396"/>
    </location>
    <ligand>
        <name>L-lysine</name>
        <dbReference type="ChEBI" id="CHEBI:32551"/>
    </ligand>
</feature>
<feature type="domain" description="Kringle" evidence="20">
    <location>
        <begin position="439"/>
        <end position="520"/>
    </location>
</feature>
<evidence type="ECO:0000256" key="11">
    <source>
        <dbReference type="ARBA" id="ARBA00023148"/>
    </source>
</evidence>
<dbReference type="Pfam" id="PF00051">
    <property type="entry name" value="Kringle"/>
    <property type="match status" value="5"/>
</dbReference>
<dbReference type="PROSITE" id="PS50070">
    <property type="entry name" value="KRINGLE_2"/>
    <property type="match status" value="5"/>
</dbReference>
<dbReference type="SUPFAM" id="SSF57440">
    <property type="entry name" value="Kringle-like"/>
    <property type="match status" value="5"/>
</dbReference>
<dbReference type="PROSITE" id="PS00134">
    <property type="entry name" value="TRYPSIN_HIS"/>
    <property type="match status" value="1"/>
</dbReference>
<feature type="binding site" evidence="17">
    <location>
        <position position="136"/>
    </location>
    <ligand>
        <name>L-lysine</name>
        <dbReference type="ChEBI" id="CHEBI:32551"/>
    </ligand>
</feature>
<gene>
    <name evidence="22" type="primary">PLG</name>
</gene>
<dbReference type="SUPFAM" id="SSF50494">
    <property type="entry name" value="Trypsin-like serine proteases"/>
    <property type="match status" value="1"/>
</dbReference>
<dbReference type="Proteomes" id="UP000694569">
    <property type="component" value="Unplaced"/>
</dbReference>
<evidence type="ECO:0000256" key="7">
    <source>
        <dbReference type="ARBA" id="ARBA00022729"/>
    </source>
</evidence>
<dbReference type="GO" id="GO:1901701">
    <property type="term" value="P:cellular response to oxygen-containing compound"/>
    <property type="evidence" value="ECO:0007669"/>
    <property type="project" value="UniProtKB-ARBA"/>
</dbReference>
<dbReference type="CDD" id="cd00190">
    <property type="entry name" value="Tryp_SPc"/>
    <property type="match status" value="1"/>
</dbReference>
<comment type="activity regulation">
    <text evidence="15">Converted into plasmin by plasminogen activators, both plasminogen and its activator being bound to fibrin.</text>
</comment>
<evidence type="ECO:0000256" key="5">
    <source>
        <dbReference type="ARBA" id="ARBA00022572"/>
    </source>
</evidence>
<dbReference type="GO" id="GO:0042730">
    <property type="term" value="P:fibrinolysis"/>
    <property type="evidence" value="ECO:0007669"/>
    <property type="project" value="UniProtKB-UniRule"/>
</dbReference>
<keyword evidence="12 18" id="KW-1015">Disulfide bond</keyword>
<evidence type="ECO:0000256" key="6">
    <source>
        <dbReference type="ARBA" id="ARBA00022670"/>
    </source>
</evidence>
<dbReference type="GeneTree" id="ENSGT00940000155208"/>
<feature type="disulfide bond" evidence="18">
    <location>
        <begin position="170"/>
        <end position="209"/>
    </location>
</feature>
<dbReference type="FunFam" id="2.40.10.10:FF:000003">
    <property type="entry name" value="Transmembrane serine protease 3"/>
    <property type="match status" value="1"/>
</dbReference>
<dbReference type="PROSITE" id="PS50240">
    <property type="entry name" value="TRYPSIN_DOM"/>
    <property type="match status" value="1"/>
</dbReference>
<dbReference type="Pfam" id="PF00089">
    <property type="entry name" value="Trypsin"/>
    <property type="match status" value="1"/>
</dbReference>
<dbReference type="FunFam" id="2.40.20.10:FF:000004">
    <property type="entry name" value="Hepatocyte growth factor"/>
    <property type="match status" value="1"/>
</dbReference>
<evidence type="ECO:0000256" key="8">
    <source>
        <dbReference type="ARBA" id="ARBA00022737"/>
    </source>
</evidence>
<comment type="catalytic activity">
    <reaction evidence="1 15">
        <text>Preferential cleavage: Lys-|-Xaa &gt; Arg-|-Xaa, higher selectivity than trypsin. Converts fibrin into soluble products.</text>
        <dbReference type="EC" id="3.4.21.7"/>
    </reaction>
</comment>
<keyword evidence="9 15" id="KW-0378">Hydrolase</keyword>
<feature type="disulfide bond" evidence="18">
    <location>
        <begin position="390"/>
        <end position="413"/>
    </location>
</feature>
<dbReference type="InterPro" id="IPR043504">
    <property type="entry name" value="Peptidase_S1_PA_chymotrypsin"/>
</dbReference>
<keyword evidence="10 15" id="KW-0720">Serine protease</keyword>
<dbReference type="PANTHER" id="PTHR24261">
    <property type="entry name" value="PLASMINOGEN-RELATED"/>
    <property type="match status" value="1"/>
</dbReference>
<sequence>MLTSFSGEGAISASTQNAVLTSLILTLARKCYCGYHLYFVKASKLDTTFEMLCKLTYIFDTEFLEDCIQGIGKDYRGTETKTHSGKTCQDWTSTVPHLPNITPAKFPNAGLETNYCRNPDGDANGPWCYTTDPSVRFEFCKIPQCEEECMHCSGENYRGKVSKTESGVECQEWDKQSPHTHGYIPSNAPEKNLIKNHCRNPDGEPRPWCFTTNPNKRWEFCNIPRCTSQPPPPSPGQQCLSGKGESYRGKIAVTVSGKTCQAWSSQVPQKHSRTPANYPCKNLESNYCRNPDGESAPWCYTTNSETRWEYCEIPSCDAPTVGNYMKLDQIAPTNTAPVLECYEGTGSTYRGTTSMTVTGKKCQAWSSSIPHIHEKTSAQYPNAGLEKNYCRNPDNDKEPWCFTTIPSVRWEYCNLKKCSEGPQPEQKPDQTTKPPSTRECLLEKGQEYRGTQTKTVRGHTCQEWSSQTPQDHTSFTPETHPQSGLDKNYCRNPDGDVNGPWCFITTPGTLKWDYCDITRCATSEVECGKPKRTQRKCFGRIVGGCEANPHSWPWQISVRTNFGMHFCGGTLLDRQWVVTAAHCLERSNRPSSYRVYLGIHKETGNEPSKQIRDVEKLFKGPLNSDIALLKLSSPAVLTNEVLPACLPSANYVVADKSECYVTGWGETQGTGKDGVLKEAGFPVIENKVCNSPEYLNNKVTSKELCAGNIHGGVDSCQGDSGGPLSCFDGEKYILQGVTSWGLGCAQPMKPGVYVRTSMFITWIETTMKEN</sequence>
<dbReference type="InterPro" id="IPR018114">
    <property type="entry name" value="TRYPSIN_HIS"/>
</dbReference>
<dbReference type="GO" id="GO:0005102">
    <property type="term" value="F:signaling receptor binding"/>
    <property type="evidence" value="ECO:0007669"/>
    <property type="project" value="TreeGrafter"/>
</dbReference>
<dbReference type="InterPro" id="IPR018056">
    <property type="entry name" value="Kringle_CS"/>
</dbReference>
<comment type="function">
    <text evidence="15">Plasmin dissolves the fibrin of blood clots and acts as a proteolytic factor in a variety of other processes including embryonic development, tissue remodeling, tumor invasion, and inflammation. In ovulation, weakens the walls of the Graafian follicle. It activates the urokinase-type plasminogen activator, collagenases and several complement zymogens, such as C1 and C5. Cleavage of fibronectin and laminin leads to cell detachment and apoptosis. Also cleaves fibrin, thrombospondin and von Willebrand factor. Its role in tissue remodeling and tumor invasion may be modulated by CSPG4. Binds to cells.</text>
</comment>
<dbReference type="SMART" id="SM00130">
    <property type="entry name" value="KR"/>
    <property type="match status" value="5"/>
</dbReference>
<keyword evidence="5 18" id="KW-0420">Kringle</keyword>
<dbReference type="PIRSF" id="PIRSF001150">
    <property type="entry name" value="Plasmin"/>
    <property type="match status" value="1"/>
</dbReference>
<dbReference type="PRINTS" id="PR00018">
    <property type="entry name" value="KRINGLE"/>
</dbReference>
<dbReference type="GO" id="GO:0048771">
    <property type="term" value="P:tissue remodeling"/>
    <property type="evidence" value="ECO:0007669"/>
    <property type="project" value="UniProtKB-UniRule"/>
</dbReference>
<feature type="active site" description="Charge relay system" evidence="16">
    <location>
        <position position="625"/>
    </location>
</feature>
<feature type="domain" description="Kringle" evidence="20">
    <location>
        <begin position="66"/>
        <end position="145"/>
    </location>
</feature>
<feature type="domain" description="Kringle" evidence="20">
    <location>
        <begin position="238"/>
        <end position="316"/>
    </location>
</feature>
<dbReference type="SMART" id="SM00020">
    <property type="entry name" value="Tryp_SPc"/>
    <property type="match status" value="1"/>
</dbReference>
<dbReference type="PROSITE" id="PS00135">
    <property type="entry name" value="TRYPSIN_SER"/>
    <property type="match status" value="1"/>
</dbReference>
<keyword evidence="7" id="KW-0732">Signal</keyword>
<evidence type="ECO:0000256" key="3">
    <source>
        <dbReference type="ARBA" id="ARBA00020043"/>
    </source>
</evidence>
<feature type="disulfide bond" evidence="18">
    <location>
        <begin position="362"/>
        <end position="401"/>
    </location>
</feature>
<feature type="disulfide bond" evidence="18">
    <location>
        <begin position="341"/>
        <end position="418"/>
    </location>
</feature>
<dbReference type="GO" id="GO:0004252">
    <property type="term" value="F:serine-type endopeptidase activity"/>
    <property type="evidence" value="ECO:0007669"/>
    <property type="project" value="UniProtKB-UniRule"/>
</dbReference>
<feature type="disulfide bond" evidence="18">
    <location>
        <begin position="239"/>
        <end position="316"/>
    </location>
</feature>
<feature type="disulfide bond" evidence="18">
    <location>
        <begin position="260"/>
        <end position="299"/>
    </location>
</feature>
<dbReference type="PRINTS" id="PR00722">
    <property type="entry name" value="CHYMOTRYPSIN"/>
</dbReference>
<dbReference type="InterPro" id="IPR001314">
    <property type="entry name" value="Peptidase_S1A"/>
</dbReference>
<evidence type="ECO:0000256" key="17">
    <source>
        <dbReference type="PIRSR" id="PIRSR001150-2"/>
    </source>
</evidence>
<evidence type="ECO:0000256" key="4">
    <source>
        <dbReference type="ARBA" id="ARBA00022553"/>
    </source>
</evidence>
<keyword evidence="13 15" id="KW-0280">Fibrinolysis</keyword>
<evidence type="ECO:0000259" key="20">
    <source>
        <dbReference type="PROSITE" id="PS50070"/>
    </source>
</evidence>
<proteinExistence type="inferred from homology"/>
<feature type="domain" description="Peptidase S1" evidence="21">
    <location>
        <begin position="541"/>
        <end position="768"/>
    </location>
</feature>
<feature type="region of interest" description="Disordered" evidence="19">
    <location>
        <begin position="462"/>
        <end position="484"/>
    </location>
</feature>
<dbReference type="InterPro" id="IPR001254">
    <property type="entry name" value="Trypsin_dom"/>
</dbReference>
<dbReference type="Gene3D" id="2.40.20.10">
    <property type="entry name" value="Plasminogen Kringle 4"/>
    <property type="match status" value="5"/>
</dbReference>
<evidence type="ECO:0000256" key="16">
    <source>
        <dbReference type="PIRSR" id="PIRSR001150-1"/>
    </source>
</evidence>
<comment type="caution">
    <text evidence="18">Lacks conserved residue(s) required for the propagation of feature annotation.</text>
</comment>
<comment type="similarity">
    <text evidence="15">Belongs to the peptidase S1 family. Plasminogen subfamily.</text>
</comment>
<evidence type="ECO:0000256" key="2">
    <source>
        <dbReference type="ARBA" id="ARBA00012184"/>
    </source>
</evidence>
<evidence type="ECO:0000256" key="14">
    <source>
        <dbReference type="ARBA" id="ARBA00093290"/>
    </source>
</evidence>
<keyword evidence="8" id="KW-0677">Repeat</keyword>
<keyword evidence="15" id="KW-0356">Hemostasis</keyword>
<evidence type="ECO:0000256" key="9">
    <source>
        <dbReference type="ARBA" id="ARBA00022801"/>
    </source>
</evidence>
<dbReference type="OrthoDB" id="41905at2759"/>
<dbReference type="InterPro" id="IPR023317">
    <property type="entry name" value="Pept_S1A_plasmin"/>
</dbReference>
<dbReference type="InterPro" id="IPR033116">
    <property type="entry name" value="TRYPSIN_SER"/>
</dbReference>
<evidence type="ECO:0000256" key="1">
    <source>
        <dbReference type="ARBA" id="ARBA00000717"/>
    </source>
</evidence>
<dbReference type="CDD" id="cd00108">
    <property type="entry name" value="KR"/>
    <property type="match status" value="5"/>
</dbReference>